<dbReference type="Pfam" id="PF13466">
    <property type="entry name" value="STAS_2"/>
    <property type="match status" value="1"/>
</dbReference>
<reference evidence="2 3" key="1">
    <citation type="submission" date="2018-05" db="EMBL/GenBank/DDBJ databases">
        <title>Oceanovita maritima gen. nov., sp. nov., a marine bacterium in the family Rhodobacteraceae isolated from surface seawater of Lundu port Xiamen, China.</title>
        <authorList>
            <person name="Hetharua B.H."/>
            <person name="Min D."/>
            <person name="Liao H."/>
            <person name="Tian Y."/>
        </authorList>
    </citation>
    <scope>NUCLEOTIDE SEQUENCE [LARGE SCALE GENOMIC DNA]</scope>
    <source>
        <strain evidence="2 3">FSX-11</strain>
    </source>
</reference>
<dbReference type="AlphaFoldDB" id="A0A2V4N2W3"/>
<dbReference type="PROSITE" id="PS50801">
    <property type="entry name" value="STAS"/>
    <property type="match status" value="1"/>
</dbReference>
<dbReference type="InterPro" id="IPR058548">
    <property type="entry name" value="MlaB-like_STAS"/>
</dbReference>
<dbReference type="Gene3D" id="3.30.750.24">
    <property type="entry name" value="STAS domain"/>
    <property type="match status" value="1"/>
</dbReference>
<dbReference type="SUPFAM" id="SSF52091">
    <property type="entry name" value="SpoIIaa-like"/>
    <property type="match status" value="1"/>
</dbReference>
<accession>A0A2V4N2W3</accession>
<gene>
    <name evidence="2" type="ORF">DI396_04430</name>
</gene>
<evidence type="ECO:0000313" key="3">
    <source>
        <dbReference type="Proteomes" id="UP000248012"/>
    </source>
</evidence>
<keyword evidence="3" id="KW-1185">Reference proteome</keyword>
<proteinExistence type="predicted"/>
<dbReference type="InterPro" id="IPR002645">
    <property type="entry name" value="STAS_dom"/>
</dbReference>
<evidence type="ECO:0000313" key="2">
    <source>
        <dbReference type="EMBL" id="PYC48252.1"/>
    </source>
</evidence>
<evidence type="ECO:0000259" key="1">
    <source>
        <dbReference type="PROSITE" id="PS50801"/>
    </source>
</evidence>
<dbReference type="RefSeq" id="WP_110794987.1">
    <property type="nucleotide sequence ID" value="NZ_KZ826482.1"/>
</dbReference>
<protein>
    <submittedName>
        <fullName evidence="2">Chemotaxis protein CheX</fullName>
    </submittedName>
</protein>
<organism evidence="2 3">
    <name type="scientific">Litorivita pollutaquae</name>
    <dbReference type="NCBI Taxonomy" id="2200892"/>
    <lineage>
        <taxon>Bacteria</taxon>
        <taxon>Pseudomonadati</taxon>
        <taxon>Pseudomonadota</taxon>
        <taxon>Alphaproteobacteria</taxon>
        <taxon>Rhodobacterales</taxon>
        <taxon>Paracoccaceae</taxon>
        <taxon>Litorivita</taxon>
    </lineage>
</organism>
<name>A0A2V4N2W3_9RHOB</name>
<feature type="domain" description="STAS" evidence="1">
    <location>
        <begin position="5"/>
        <end position="91"/>
    </location>
</feature>
<dbReference type="OrthoDB" id="7726822at2"/>
<sequence>MNEPLVLQSKLDLPAADPLATALKERLGTDVTVDAGAVASIGALGLQVLISAAASLKATGHRMTIINASDRLIEQMSQMGFTPESIAEGTS</sequence>
<comment type="caution">
    <text evidence="2">The sequence shown here is derived from an EMBL/GenBank/DDBJ whole genome shotgun (WGS) entry which is preliminary data.</text>
</comment>
<dbReference type="EMBL" id="QFVT01000003">
    <property type="protein sequence ID" value="PYC48252.1"/>
    <property type="molecule type" value="Genomic_DNA"/>
</dbReference>
<dbReference type="InterPro" id="IPR036513">
    <property type="entry name" value="STAS_dom_sf"/>
</dbReference>
<dbReference type="Proteomes" id="UP000248012">
    <property type="component" value="Unassembled WGS sequence"/>
</dbReference>